<dbReference type="AlphaFoldDB" id="A0A1D1V043"/>
<organism evidence="1 2">
    <name type="scientific">Ramazzottius varieornatus</name>
    <name type="common">Water bear</name>
    <name type="synonym">Tardigrade</name>
    <dbReference type="NCBI Taxonomy" id="947166"/>
    <lineage>
        <taxon>Eukaryota</taxon>
        <taxon>Metazoa</taxon>
        <taxon>Ecdysozoa</taxon>
        <taxon>Tardigrada</taxon>
        <taxon>Eutardigrada</taxon>
        <taxon>Parachela</taxon>
        <taxon>Hypsibioidea</taxon>
        <taxon>Ramazzottiidae</taxon>
        <taxon>Ramazzottius</taxon>
    </lineage>
</organism>
<sequence length="114" mass="12612">LELITSIIFRRSKPKHEMTQISAGTVVAERYVKGCAAYLDGPSQSAAVIGCRACENVRRAIARRCDFHCAVDSSKQTEQHALGIDFCSKLLPIMRVSFFSFSIVLFPNSLRDTG</sequence>
<name>A0A1D1V043_RAMVA</name>
<comment type="caution">
    <text evidence="1">The sequence shown here is derived from an EMBL/GenBank/DDBJ whole genome shotgun (WGS) entry which is preliminary data.</text>
</comment>
<protein>
    <submittedName>
        <fullName evidence="1">Uncharacterized protein</fullName>
    </submittedName>
</protein>
<gene>
    <name evidence="1" type="primary">RvY_06883-1</name>
    <name evidence="1" type="synonym">RvY_06883.1</name>
    <name evidence="1" type="ORF">RvY_06883</name>
</gene>
<reference evidence="1 2" key="1">
    <citation type="journal article" date="2016" name="Nat. Commun.">
        <title>Extremotolerant tardigrade genome and improved radiotolerance of human cultured cells by tardigrade-unique protein.</title>
        <authorList>
            <person name="Hashimoto T."/>
            <person name="Horikawa D.D."/>
            <person name="Saito Y."/>
            <person name="Kuwahara H."/>
            <person name="Kozuka-Hata H."/>
            <person name="Shin-I T."/>
            <person name="Minakuchi Y."/>
            <person name="Ohishi K."/>
            <person name="Motoyama A."/>
            <person name="Aizu T."/>
            <person name="Enomoto A."/>
            <person name="Kondo K."/>
            <person name="Tanaka S."/>
            <person name="Hara Y."/>
            <person name="Koshikawa S."/>
            <person name="Sagara H."/>
            <person name="Miura T."/>
            <person name="Yokobori S."/>
            <person name="Miyagawa K."/>
            <person name="Suzuki Y."/>
            <person name="Kubo T."/>
            <person name="Oyama M."/>
            <person name="Kohara Y."/>
            <person name="Fujiyama A."/>
            <person name="Arakawa K."/>
            <person name="Katayama T."/>
            <person name="Toyoda A."/>
            <person name="Kunieda T."/>
        </authorList>
    </citation>
    <scope>NUCLEOTIDE SEQUENCE [LARGE SCALE GENOMIC DNA]</scope>
    <source>
        <strain evidence="1 2">YOKOZUNA-1</strain>
    </source>
</reference>
<keyword evidence="2" id="KW-1185">Reference proteome</keyword>
<evidence type="ECO:0000313" key="2">
    <source>
        <dbReference type="Proteomes" id="UP000186922"/>
    </source>
</evidence>
<dbReference type="Proteomes" id="UP000186922">
    <property type="component" value="Unassembled WGS sequence"/>
</dbReference>
<proteinExistence type="predicted"/>
<accession>A0A1D1V043</accession>
<feature type="non-terminal residue" evidence="1">
    <location>
        <position position="1"/>
    </location>
</feature>
<dbReference type="EMBL" id="BDGG01000003">
    <property type="protein sequence ID" value="GAU95234.1"/>
    <property type="molecule type" value="Genomic_DNA"/>
</dbReference>
<evidence type="ECO:0000313" key="1">
    <source>
        <dbReference type="EMBL" id="GAU95234.1"/>
    </source>
</evidence>